<comment type="function">
    <text evidence="12">Fluoride-specific ion channel. Important for reducing fluoride concentration in the cell, thus reducing its toxicity.</text>
</comment>
<evidence type="ECO:0000256" key="7">
    <source>
        <dbReference type="ARBA" id="ARBA00023065"/>
    </source>
</evidence>
<evidence type="ECO:0000256" key="1">
    <source>
        <dbReference type="ARBA" id="ARBA00004651"/>
    </source>
</evidence>
<gene>
    <name evidence="12" type="primary">fluC</name>
    <name evidence="12" type="synonym">crcB</name>
    <name evidence="13" type="ORF">J2R62_09785</name>
</gene>
<feature type="transmembrane region" description="Helical" evidence="12">
    <location>
        <begin position="64"/>
        <end position="87"/>
    </location>
</feature>
<protein>
    <recommendedName>
        <fullName evidence="12">Fluoride-specific ion channel FluC</fullName>
    </recommendedName>
</protein>
<evidence type="ECO:0000256" key="4">
    <source>
        <dbReference type="ARBA" id="ARBA00022692"/>
    </source>
</evidence>
<evidence type="ECO:0000256" key="11">
    <source>
        <dbReference type="ARBA" id="ARBA00035585"/>
    </source>
</evidence>
<evidence type="ECO:0000256" key="9">
    <source>
        <dbReference type="ARBA" id="ARBA00023303"/>
    </source>
</evidence>
<dbReference type="EMBL" id="JAFNAA010000009">
    <property type="protein sequence ID" value="MBO1108512.1"/>
    <property type="molecule type" value="Genomic_DNA"/>
</dbReference>
<keyword evidence="2 12" id="KW-1003">Cell membrane</keyword>
<keyword evidence="3" id="KW-0997">Cell inner membrane</keyword>
<dbReference type="PANTHER" id="PTHR28259">
    <property type="entry name" value="FLUORIDE EXPORT PROTEIN 1-RELATED"/>
    <property type="match status" value="1"/>
</dbReference>
<feature type="binding site" evidence="12">
    <location>
        <position position="74"/>
    </location>
    <ligand>
        <name>Na(+)</name>
        <dbReference type="ChEBI" id="CHEBI:29101"/>
        <note>structural</note>
    </ligand>
</feature>
<accession>A0A379CRT3</accession>
<name>A0A379CRT3_PLESH</name>
<reference evidence="13" key="1">
    <citation type="submission" date="2021-03" db="EMBL/GenBank/DDBJ databases">
        <title>Plesiomonas shigelloides zfcc0051, isolated from zebrafish feces.</title>
        <authorList>
            <person name="Vanderhoek Z."/>
            <person name="Gaulke C."/>
        </authorList>
    </citation>
    <scope>NUCLEOTIDE SEQUENCE</scope>
    <source>
        <strain evidence="13">Zfcc0051</strain>
    </source>
</reference>
<comment type="subcellular location">
    <subcellularLocation>
        <location evidence="1 12">Cell membrane</location>
        <topology evidence="1 12">Multi-pass membrane protein</topology>
    </subcellularLocation>
</comment>
<evidence type="ECO:0000256" key="6">
    <source>
        <dbReference type="ARBA" id="ARBA00023053"/>
    </source>
</evidence>
<dbReference type="HAMAP" id="MF_00454">
    <property type="entry name" value="FluC"/>
    <property type="match status" value="1"/>
</dbReference>
<feature type="transmembrane region" description="Helical" evidence="12">
    <location>
        <begin position="34"/>
        <end position="52"/>
    </location>
</feature>
<keyword evidence="12" id="KW-0479">Metal-binding</keyword>
<evidence type="ECO:0000256" key="10">
    <source>
        <dbReference type="ARBA" id="ARBA00035120"/>
    </source>
</evidence>
<dbReference type="Pfam" id="PF02537">
    <property type="entry name" value="CRCB"/>
    <property type="match status" value="1"/>
</dbReference>
<dbReference type="GO" id="GO:0005886">
    <property type="term" value="C:plasma membrane"/>
    <property type="evidence" value="ECO:0007669"/>
    <property type="project" value="UniProtKB-SubCell"/>
</dbReference>
<evidence type="ECO:0000256" key="5">
    <source>
        <dbReference type="ARBA" id="ARBA00022989"/>
    </source>
</evidence>
<sequence length="132" mass="13960">MINLVILIFVGGAFGAMCREFFMLGFPTHAGDFPLAIFLANVLASFLLGLSTGSRQRLRIHEHVHLLVGTGIMGGMSTFSSFVYAAVTLVQNPATFRTALCYIAASLLAGLAAAGIGTLLGQRLTQGDEQEP</sequence>
<dbReference type="GO" id="GO:0140114">
    <property type="term" value="P:cellular detoxification of fluoride"/>
    <property type="evidence" value="ECO:0007669"/>
    <property type="project" value="UniProtKB-UniRule"/>
</dbReference>
<dbReference type="PANTHER" id="PTHR28259:SF1">
    <property type="entry name" value="FLUORIDE EXPORT PROTEIN 1-RELATED"/>
    <property type="match status" value="1"/>
</dbReference>
<keyword evidence="4 12" id="KW-0812">Transmembrane</keyword>
<dbReference type="KEGG" id="pshi:SAMEA2665130_2905"/>
<keyword evidence="5 12" id="KW-1133">Transmembrane helix</keyword>
<organism evidence="13 14">
    <name type="scientific">Plesiomonas shigelloides</name>
    <name type="common">Aeromonas shigelloides</name>
    <dbReference type="NCBI Taxonomy" id="703"/>
    <lineage>
        <taxon>Bacteria</taxon>
        <taxon>Pseudomonadati</taxon>
        <taxon>Pseudomonadota</taxon>
        <taxon>Gammaproteobacteria</taxon>
        <taxon>Enterobacterales</taxon>
        <taxon>Enterobacteriaceae</taxon>
        <taxon>Plesiomonas</taxon>
    </lineage>
</organism>
<evidence type="ECO:0000256" key="8">
    <source>
        <dbReference type="ARBA" id="ARBA00023136"/>
    </source>
</evidence>
<comment type="catalytic activity">
    <reaction evidence="11">
        <text>fluoride(in) = fluoride(out)</text>
        <dbReference type="Rhea" id="RHEA:76159"/>
        <dbReference type="ChEBI" id="CHEBI:17051"/>
    </reaction>
    <physiologicalReaction direction="left-to-right" evidence="11">
        <dbReference type="Rhea" id="RHEA:76160"/>
    </physiologicalReaction>
</comment>
<keyword evidence="9 12" id="KW-0407">Ion channel</keyword>
<keyword evidence="12" id="KW-0813">Transport</keyword>
<comment type="caution">
    <text evidence="13">The sequence shown here is derived from an EMBL/GenBank/DDBJ whole genome shotgun (WGS) entry which is preliminary data.</text>
</comment>
<evidence type="ECO:0000256" key="2">
    <source>
        <dbReference type="ARBA" id="ARBA00022475"/>
    </source>
</evidence>
<keyword evidence="7 12" id="KW-0406">Ion transport</keyword>
<evidence type="ECO:0000313" key="13">
    <source>
        <dbReference type="EMBL" id="MBO1108512.1"/>
    </source>
</evidence>
<dbReference type="GO" id="GO:0062054">
    <property type="term" value="F:fluoride channel activity"/>
    <property type="evidence" value="ECO:0007669"/>
    <property type="project" value="UniProtKB-UniRule"/>
</dbReference>
<dbReference type="GeneID" id="69704665"/>
<dbReference type="Proteomes" id="UP000664658">
    <property type="component" value="Unassembled WGS sequence"/>
</dbReference>
<feature type="binding site" evidence="12">
    <location>
        <position position="77"/>
    </location>
    <ligand>
        <name>Na(+)</name>
        <dbReference type="ChEBI" id="CHEBI:29101"/>
        <note>structural</note>
    </ligand>
</feature>
<evidence type="ECO:0000256" key="12">
    <source>
        <dbReference type="HAMAP-Rule" id="MF_00454"/>
    </source>
</evidence>
<proteinExistence type="inferred from homology"/>
<dbReference type="AlphaFoldDB" id="A0A379CRT3"/>
<comment type="similarity">
    <text evidence="10 12">Belongs to the fluoride channel Fluc/FEX (TC 1.A.43) family.</text>
</comment>
<dbReference type="GO" id="GO:0046872">
    <property type="term" value="F:metal ion binding"/>
    <property type="evidence" value="ECO:0007669"/>
    <property type="project" value="UniProtKB-KW"/>
</dbReference>
<feature type="transmembrane region" description="Helical" evidence="12">
    <location>
        <begin position="99"/>
        <end position="120"/>
    </location>
</feature>
<evidence type="ECO:0000313" key="14">
    <source>
        <dbReference type="Proteomes" id="UP000664658"/>
    </source>
</evidence>
<keyword evidence="8 12" id="KW-0472">Membrane</keyword>
<comment type="activity regulation">
    <text evidence="12">Na(+) is not transported, but it plays an essential structural role and its presence is essential for fluoride channel function.</text>
</comment>
<keyword evidence="6 12" id="KW-0915">Sodium</keyword>
<dbReference type="RefSeq" id="WP_010864924.1">
    <property type="nucleotide sequence ID" value="NZ_CP050969.1"/>
</dbReference>
<dbReference type="InterPro" id="IPR003691">
    <property type="entry name" value="FluC"/>
</dbReference>
<evidence type="ECO:0000256" key="3">
    <source>
        <dbReference type="ARBA" id="ARBA00022519"/>
    </source>
</evidence>